<comment type="caution">
    <text evidence="2">The sequence shown here is derived from an EMBL/GenBank/DDBJ whole genome shotgun (WGS) entry which is preliminary data.</text>
</comment>
<protein>
    <submittedName>
        <fullName evidence="2">Uncharacterized protein</fullName>
    </submittedName>
</protein>
<organism evidence="2 3">
    <name type="scientific">Rosa chinensis</name>
    <name type="common">China rose</name>
    <dbReference type="NCBI Taxonomy" id="74649"/>
    <lineage>
        <taxon>Eukaryota</taxon>
        <taxon>Viridiplantae</taxon>
        <taxon>Streptophyta</taxon>
        <taxon>Embryophyta</taxon>
        <taxon>Tracheophyta</taxon>
        <taxon>Spermatophyta</taxon>
        <taxon>Magnoliopsida</taxon>
        <taxon>eudicotyledons</taxon>
        <taxon>Gunneridae</taxon>
        <taxon>Pentapetalae</taxon>
        <taxon>rosids</taxon>
        <taxon>fabids</taxon>
        <taxon>Rosales</taxon>
        <taxon>Rosaceae</taxon>
        <taxon>Rosoideae</taxon>
        <taxon>Rosoideae incertae sedis</taxon>
        <taxon>Rosa</taxon>
    </lineage>
</organism>
<evidence type="ECO:0000256" key="1">
    <source>
        <dbReference type="SAM" id="Phobius"/>
    </source>
</evidence>
<dbReference type="Proteomes" id="UP000238479">
    <property type="component" value="Chromosome 1"/>
</dbReference>
<evidence type="ECO:0000313" key="3">
    <source>
        <dbReference type="Proteomes" id="UP000238479"/>
    </source>
</evidence>
<evidence type="ECO:0000313" key="2">
    <source>
        <dbReference type="EMBL" id="PRQ54875.1"/>
    </source>
</evidence>
<dbReference type="Gramene" id="PRQ54875">
    <property type="protein sequence ID" value="PRQ54875"/>
    <property type="gene ID" value="RchiOBHm_Chr1g0318461"/>
</dbReference>
<dbReference type="EMBL" id="PDCK01000039">
    <property type="protein sequence ID" value="PRQ54875.1"/>
    <property type="molecule type" value="Genomic_DNA"/>
</dbReference>
<keyword evidence="3" id="KW-1185">Reference proteome</keyword>
<keyword evidence="1" id="KW-1133">Transmembrane helix</keyword>
<gene>
    <name evidence="2" type="ORF">RchiOBHm_Chr1g0318461</name>
</gene>
<keyword evidence="1" id="KW-0812">Transmembrane</keyword>
<accession>A0A2P6S8A3</accession>
<name>A0A2P6S8A3_ROSCH</name>
<proteinExistence type="predicted"/>
<keyword evidence="1" id="KW-0472">Membrane</keyword>
<sequence length="144" mass="16245">MMQMGFHQNTSGNMFSMCAAMGMSRTNRYKSLSNSSRSLILLSRLYVSIIQSIDLIFQPFVLIIPGDFQIKNAIVTYSLLLHFTYAFTSVFCILSAAEASTYEKIRNFVQLLADELNGLSPLCFKRAVYHAKEMVAYLGRGEKS</sequence>
<reference evidence="2 3" key="1">
    <citation type="journal article" date="2018" name="Nat. Genet.">
        <title>The Rosa genome provides new insights in the design of modern roses.</title>
        <authorList>
            <person name="Bendahmane M."/>
        </authorList>
    </citation>
    <scope>NUCLEOTIDE SEQUENCE [LARGE SCALE GENOMIC DNA]</scope>
    <source>
        <strain evidence="3">cv. Old Blush</strain>
    </source>
</reference>
<dbReference type="AlphaFoldDB" id="A0A2P6S8A3"/>
<feature type="transmembrane region" description="Helical" evidence="1">
    <location>
        <begin position="76"/>
        <end position="97"/>
    </location>
</feature>